<evidence type="ECO:0000259" key="2">
    <source>
        <dbReference type="PROSITE" id="PS50222"/>
    </source>
</evidence>
<evidence type="ECO:0000313" key="3">
    <source>
        <dbReference type="EMBL" id="CAL5084104.1"/>
    </source>
</evidence>
<organism evidence="3 4">
    <name type="scientific">Urochloa decumbens</name>
    <dbReference type="NCBI Taxonomy" id="240449"/>
    <lineage>
        <taxon>Eukaryota</taxon>
        <taxon>Viridiplantae</taxon>
        <taxon>Streptophyta</taxon>
        <taxon>Embryophyta</taxon>
        <taxon>Tracheophyta</taxon>
        <taxon>Spermatophyta</taxon>
        <taxon>Magnoliopsida</taxon>
        <taxon>Liliopsida</taxon>
        <taxon>Poales</taxon>
        <taxon>Poaceae</taxon>
        <taxon>PACMAD clade</taxon>
        <taxon>Panicoideae</taxon>
        <taxon>Panicodae</taxon>
        <taxon>Paniceae</taxon>
        <taxon>Melinidinae</taxon>
        <taxon>Urochloa</taxon>
    </lineage>
</organism>
<dbReference type="InterPro" id="IPR002048">
    <property type="entry name" value="EF_hand_dom"/>
</dbReference>
<proteinExistence type="predicted"/>
<sequence>MSTARCIAPAAAAASGSGRCLFPGKEHRTTLTAAEFKEWLKQFDADGDGRISRRELREAIRRRGARFATVKAWRAVRRADKDRNGFVDDGEMEGLVEFAEKELGFLISKDPAPAASSASARHNDWKW</sequence>
<dbReference type="PROSITE" id="PS50222">
    <property type="entry name" value="EF_HAND_2"/>
    <property type="match status" value="1"/>
</dbReference>
<dbReference type="Pfam" id="PF13202">
    <property type="entry name" value="EF-hand_5"/>
    <property type="match status" value="1"/>
</dbReference>
<evidence type="ECO:0000256" key="1">
    <source>
        <dbReference type="ARBA" id="ARBA00022837"/>
    </source>
</evidence>
<dbReference type="SUPFAM" id="SSF47473">
    <property type="entry name" value="EF-hand"/>
    <property type="match status" value="1"/>
</dbReference>
<keyword evidence="1" id="KW-0106">Calcium</keyword>
<reference evidence="4" key="1">
    <citation type="submission" date="2024-06" db="EMBL/GenBank/DDBJ databases">
        <authorList>
            <person name="Ryan C."/>
        </authorList>
    </citation>
    <scope>NUCLEOTIDE SEQUENCE [LARGE SCALE GENOMIC DNA]</scope>
</reference>
<dbReference type="Gene3D" id="1.10.238.10">
    <property type="entry name" value="EF-hand"/>
    <property type="match status" value="1"/>
</dbReference>
<accession>A0ABC9FXY7</accession>
<dbReference type="Proteomes" id="UP001497457">
    <property type="component" value="Chromosome 7b"/>
</dbReference>
<keyword evidence="4" id="KW-1185">Reference proteome</keyword>
<name>A0ABC9FXY7_9POAL</name>
<gene>
    <name evidence="3" type="ORF">URODEC1_LOCUS110341</name>
</gene>
<dbReference type="EMBL" id="OZ075117">
    <property type="protein sequence ID" value="CAL5084104.1"/>
    <property type="molecule type" value="Genomic_DNA"/>
</dbReference>
<dbReference type="PROSITE" id="PS00018">
    <property type="entry name" value="EF_HAND_1"/>
    <property type="match status" value="2"/>
</dbReference>
<evidence type="ECO:0000313" key="4">
    <source>
        <dbReference type="Proteomes" id="UP001497457"/>
    </source>
</evidence>
<dbReference type="CDD" id="cd00051">
    <property type="entry name" value="EFh"/>
    <property type="match status" value="1"/>
</dbReference>
<reference evidence="3 4" key="2">
    <citation type="submission" date="2024-10" db="EMBL/GenBank/DDBJ databases">
        <authorList>
            <person name="Ryan C."/>
        </authorList>
    </citation>
    <scope>NUCLEOTIDE SEQUENCE [LARGE SCALE GENOMIC DNA]</scope>
</reference>
<dbReference type="InterPro" id="IPR018247">
    <property type="entry name" value="EF_Hand_1_Ca_BS"/>
</dbReference>
<protein>
    <recommendedName>
        <fullName evidence="2">EF-hand domain-containing protein</fullName>
    </recommendedName>
</protein>
<dbReference type="AlphaFoldDB" id="A0ABC9FXY7"/>
<dbReference type="InterPro" id="IPR011992">
    <property type="entry name" value="EF-hand-dom_pair"/>
</dbReference>
<feature type="domain" description="EF-hand" evidence="2">
    <location>
        <begin position="31"/>
        <end position="66"/>
    </location>
</feature>
<dbReference type="SMART" id="SM00054">
    <property type="entry name" value="EFh"/>
    <property type="match status" value="1"/>
</dbReference>